<dbReference type="SUPFAM" id="SSF161070">
    <property type="entry name" value="SNF-like"/>
    <property type="match status" value="1"/>
</dbReference>
<evidence type="ECO:0000256" key="4">
    <source>
        <dbReference type="ARBA" id="ARBA00022989"/>
    </source>
</evidence>
<dbReference type="NCBIfam" id="NF037979">
    <property type="entry name" value="Na_transp"/>
    <property type="match status" value="1"/>
</dbReference>
<comment type="subcellular location">
    <subcellularLocation>
        <location evidence="1">Membrane</location>
        <topology evidence="1">Multi-pass membrane protein</topology>
    </subcellularLocation>
</comment>
<keyword evidence="3 6" id="KW-0812">Transmembrane</keyword>
<name>A0A133ZIU7_9FIRM</name>
<dbReference type="Proteomes" id="UP000070394">
    <property type="component" value="Unassembled WGS sequence"/>
</dbReference>
<keyword evidence="4 7" id="KW-1133">Transmembrane helix</keyword>
<sequence>MTDNFKYGEETSIENTGEKRANFSGGLGYILAVAGSAVGLGNIWRFPYLAAKYGGGMFLLTYLILTLTFGYAMIMSETTIGRMTKRSAIGAFNYFGNSKILKVGGFINAIVPVLIVPYYSVIGGWVVKYLVEYIKGNVDGLAADGYFGSFIGDTKVVFFWFVIFALATFVVILGGVEQGIERVSKIMMPLLIILAIVVALYSVTRPGAMAGVKYFFVPNFHNFSLMTVVAALGQMFYSLSIAMGILYTYGSYLTKDVDVEISTSRVEMVDTGVAVLAGLMVIPAVFAFSGGDPDKLKAGPSLMFITLPKVFESMGAGRIAGIGFFLLVLLAALTSAISLVETSISTFCDELNLSRNKSVILMAVIMVFVGGSSAAGYGIFDFVKIFKMPVLDFLDFLTNSIMMPIAALATCYLVVRIITLKKIAAEISYSSAFKRKSMYNIVMRVFAPVFLIIILVSAILNTLGVISL</sequence>
<dbReference type="STRING" id="467210.HMPREF1866_02178"/>
<dbReference type="InterPro" id="IPR037272">
    <property type="entry name" value="SNS_sf"/>
</dbReference>
<feature type="transmembrane region" description="Helical" evidence="7">
    <location>
        <begin position="21"/>
        <end position="44"/>
    </location>
</feature>
<comment type="similarity">
    <text evidence="6">Belongs to the sodium:neurotransmitter symporter (SNF) (TC 2.A.22) family.</text>
</comment>
<organism evidence="8 9">
    <name type="scientific">Lachnoanaerobaculum saburreum</name>
    <dbReference type="NCBI Taxonomy" id="467210"/>
    <lineage>
        <taxon>Bacteria</taxon>
        <taxon>Bacillati</taxon>
        <taxon>Bacillota</taxon>
        <taxon>Clostridia</taxon>
        <taxon>Lachnospirales</taxon>
        <taxon>Lachnospiraceae</taxon>
        <taxon>Lachnoanaerobaculum</taxon>
    </lineage>
</organism>
<protein>
    <recommendedName>
        <fullName evidence="6">Transporter</fullName>
    </recommendedName>
</protein>
<dbReference type="CDD" id="cd10336">
    <property type="entry name" value="SLC6sbd_Tyt1-Like"/>
    <property type="match status" value="1"/>
</dbReference>
<feature type="transmembrane region" description="Helical" evidence="7">
    <location>
        <begin position="223"/>
        <end position="247"/>
    </location>
</feature>
<evidence type="ECO:0000256" key="3">
    <source>
        <dbReference type="ARBA" id="ARBA00022692"/>
    </source>
</evidence>
<proteinExistence type="inferred from homology"/>
<dbReference type="PROSITE" id="PS50267">
    <property type="entry name" value="NA_NEUROTRAN_SYMP_3"/>
    <property type="match status" value="1"/>
</dbReference>
<feature type="transmembrane region" description="Helical" evidence="7">
    <location>
        <begin position="441"/>
        <end position="466"/>
    </location>
</feature>
<keyword evidence="2 6" id="KW-0813">Transport</keyword>
<comment type="caution">
    <text evidence="8">The sequence shown here is derived from an EMBL/GenBank/DDBJ whole genome shotgun (WGS) entry which is preliminary data.</text>
</comment>
<reference evidence="9" key="1">
    <citation type="submission" date="2016-01" db="EMBL/GenBank/DDBJ databases">
        <authorList>
            <person name="Mitreva M."/>
            <person name="Pepin K.H."/>
            <person name="Mihindukulasuriya K.A."/>
            <person name="Fulton R."/>
            <person name="Fronick C."/>
            <person name="O'Laughlin M."/>
            <person name="Miner T."/>
            <person name="Herter B."/>
            <person name="Rosa B.A."/>
            <person name="Cordes M."/>
            <person name="Tomlinson C."/>
            <person name="Wollam A."/>
            <person name="Palsikar V.B."/>
            <person name="Mardis E.R."/>
            <person name="Wilson R.K."/>
        </authorList>
    </citation>
    <scope>NUCLEOTIDE SEQUENCE [LARGE SCALE GENOMIC DNA]</scope>
    <source>
        <strain evidence="9">DNF00896</strain>
    </source>
</reference>
<keyword evidence="6" id="KW-0769">Symport</keyword>
<feature type="transmembrane region" description="Helical" evidence="7">
    <location>
        <begin position="359"/>
        <end position="380"/>
    </location>
</feature>
<feature type="transmembrane region" description="Helical" evidence="7">
    <location>
        <begin position="400"/>
        <end position="420"/>
    </location>
</feature>
<dbReference type="GO" id="GO:0016020">
    <property type="term" value="C:membrane"/>
    <property type="evidence" value="ECO:0007669"/>
    <property type="project" value="UniProtKB-SubCell"/>
</dbReference>
<dbReference type="InterPro" id="IPR000175">
    <property type="entry name" value="Na/ntran_symport"/>
</dbReference>
<accession>A0A133ZIU7</accession>
<feature type="transmembrane region" description="Helical" evidence="7">
    <location>
        <begin position="56"/>
        <end position="76"/>
    </location>
</feature>
<dbReference type="OrthoDB" id="9762833at2"/>
<keyword evidence="5 7" id="KW-0472">Membrane</keyword>
<feature type="transmembrane region" description="Helical" evidence="7">
    <location>
        <begin position="186"/>
        <end position="203"/>
    </location>
</feature>
<dbReference type="GO" id="GO:0015293">
    <property type="term" value="F:symporter activity"/>
    <property type="evidence" value="ECO:0007669"/>
    <property type="project" value="UniProtKB-KW"/>
</dbReference>
<evidence type="ECO:0000256" key="6">
    <source>
        <dbReference type="RuleBase" id="RU003732"/>
    </source>
</evidence>
<gene>
    <name evidence="8" type="ORF">HMPREF1866_02178</name>
</gene>
<dbReference type="PANTHER" id="PTHR42948:SF1">
    <property type="entry name" value="TRANSPORTER"/>
    <property type="match status" value="1"/>
</dbReference>
<dbReference type="PROSITE" id="PS00610">
    <property type="entry name" value="NA_NEUROTRAN_SYMP_1"/>
    <property type="match status" value="1"/>
</dbReference>
<evidence type="ECO:0000256" key="2">
    <source>
        <dbReference type="ARBA" id="ARBA00022448"/>
    </source>
</evidence>
<evidence type="ECO:0000256" key="7">
    <source>
        <dbReference type="SAM" id="Phobius"/>
    </source>
</evidence>
<evidence type="ECO:0000313" key="9">
    <source>
        <dbReference type="Proteomes" id="UP000070394"/>
    </source>
</evidence>
<dbReference type="AlphaFoldDB" id="A0A133ZIU7"/>
<dbReference type="EMBL" id="LSDA01000113">
    <property type="protein sequence ID" value="KXB55373.1"/>
    <property type="molecule type" value="Genomic_DNA"/>
</dbReference>
<dbReference type="PATRIC" id="fig|467210.3.peg.2156"/>
<dbReference type="Pfam" id="PF00209">
    <property type="entry name" value="SNF"/>
    <property type="match status" value="2"/>
</dbReference>
<keyword evidence="9" id="KW-1185">Reference proteome</keyword>
<feature type="transmembrane region" description="Helical" evidence="7">
    <location>
        <begin position="106"/>
        <end position="127"/>
    </location>
</feature>
<feature type="transmembrane region" description="Helical" evidence="7">
    <location>
        <begin position="156"/>
        <end position="174"/>
    </location>
</feature>
<feature type="transmembrane region" description="Helical" evidence="7">
    <location>
        <begin position="319"/>
        <end position="339"/>
    </location>
</feature>
<evidence type="ECO:0000313" key="8">
    <source>
        <dbReference type="EMBL" id="KXB55373.1"/>
    </source>
</evidence>
<dbReference type="InterPro" id="IPR047218">
    <property type="entry name" value="YocR/YhdH-like"/>
</dbReference>
<dbReference type="PANTHER" id="PTHR42948">
    <property type="entry name" value="TRANSPORTER"/>
    <property type="match status" value="1"/>
</dbReference>
<feature type="transmembrane region" description="Helical" evidence="7">
    <location>
        <begin position="268"/>
        <end position="288"/>
    </location>
</feature>
<evidence type="ECO:0000256" key="5">
    <source>
        <dbReference type="ARBA" id="ARBA00023136"/>
    </source>
</evidence>
<dbReference type="RefSeq" id="WP_060931801.1">
    <property type="nucleotide sequence ID" value="NZ_KQ959840.1"/>
</dbReference>
<evidence type="ECO:0000256" key="1">
    <source>
        <dbReference type="ARBA" id="ARBA00004141"/>
    </source>
</evidence>
<dbReference type="PRINTS" id="PR00176">
    <property type="entry name" value="NANEUSMPORT"/>
</dbReference>